<dbReference type="InterPro" id="IPR050553">
    <property type="entry name" value="Thioredoxin_ResA/DsbE_sf"/>
</dbReference>
<dbReference type="InterPro" id="IPR000866">
    <property type="entry name" value="AhpC/TSA"/>
</dbReference>
<dbReference type="GO" id="GO:0016491">
    <property type="term" value="F:oxidoreductase activity"/>
    <property type="evidence" value="ECO:0007669"/>
    <property type="project" value="InterPro"/>
</dbReference>
<dbReference type="PANTHER" id="PTHR42852">
    <property type="entry name" value="THIOL:DISULFIDE INTERCHANGE PROTEIN DSBE"/>
    <property type="match status" value="1"/>
</dbReference>
<dbReference type="CDD" id="cd02966">
    <property type="entry name" value="TlpA_like_family"/>
    <property type="match status" value="1"/>
</dbReference>
<evidence type="ECO:0000256" key="5">
    <source>
        <dbReference type="SAM" id="SignalP"/>
    </source>
</evidence>
<keyword evidence="2" id="KW-0201">Cytochrome c-type biogenesis</keyword>
<proteinExistence type="predicted"/>
<keyword evidence="8" id="KW-1185">Reference proteome</keyword>
<reference evidence="7 8" key="1">
    <citation type="submission" date="2018-08" db="EMBL/GenBank/DDBJ databases">
        <title>Mucilaginibacter terrae sp. nov., isolated from manganese diggings.</title>
        <authorList>
            <person name="Huang Y."/>
            <person name="Zhou Z."/>
        </authorList>
    </citation>
    <scope>NUCLEOTIDE SEQUENCE [LARGE SCALE GENOMIC DNA]</scope>
    <source>
        <strain evidence="7 8">ZH6</strain>
    </source>
</reference>
<dbReference type="Gene3D" id="3.40.30.10">
    <property type="entry name" value="Glutaredoxin"/>
    <property type="match status" value="1"/>
</dbReference>
<dbReference type="InterPro" id="IPR036249">
    <property type="entry name" value="Thioredoxin-like_sf"/>
</dbReference>
<comment type="caution">
    <text evidence="7">The sequence shown here is derived from an EMBL/GenBank/DDBJ whole genome shotgun (WGS) entry which is preliminary data.</text>
</comment>
<dbReference type="GO" id="GO:0030313">
    <property type="term" value="C:cell envelope"/>
    <property type="evidence" value="ECO:0007669"/>
    <property type="project" value="UniProtKB-SubCell"/>
</dbReference>
<dbReference type="RefSeq" id="WP_117384369.1">
    <property type="nucleotide sequence ID" value="NZ_QWDE01000003.1"/>
</dbReference>
<evidence type="ECO:0000256" key="2">
    <source>
        <dbReference type="ARBA" id="ARBA00022748"/>
    </source>
</evidence>
<feature type="chain" id="PRO_5017601772" evidence="5">
    <location>
        <begin position="20"/>
        <end position="393"/>
    </location>
</feature>
<keyword evidence="4" id="KW-0676">Redox-active center</keyword>
<keyword evidence="3" id="KW-1015">Disulfide bond</keyword>
<sequence length="393" mass="44031">MKRSFIILMALLCALPGVCQQLSSSSNFTISLTANKVAPGTKLYLLYQTDGSKFVDSAMLIKGCYHLSGNITKPIRATMVLDIHNKGLQTLLRKRQLTSDVLQFYIHPGIIKATIGNTLAETTFIQSNINKDFAILKASLKTIFDREKEISSRLVAEQDTAKLKPLEKTYDSLKIVRMPILKAFITGHPNSYISLVALQEYYSRLQAADNYNLTQAHLNESKSMFSNLAASVQNTTDGKQFARQFANVTRLAEGTVAPEFSQPDENGFQVRLSSYRGKYVLLNFWASWCGPCRQESPQLVKLYNQFSSKNFAILGISLDDKEGRKAWLNAIKVDGLQWTQVSDLKHWDNDVVKLYSIAAIPQNILIDPDGRIIANGISVEDLRIKLNQLLLAK</sequence>
<organism evidence="7 8">
    <name type="scientific">Mucilaginibacter terrenus</name>
    <dbReference type="NCBI Taxonomy" id="2482727"/>
    <lineage>
        <taxon>Bacteria</taxon>
        <taxon>Pseudomonadati</taxon>
        <taxon>Bacteroidota</taxon>
        <taxon>Sphingobacteriia</taxon>
        <taxon>Sphingobacteriales</taxon>
        <taxon>Sphingobacteriaceae</taxon>
        <taxon>Mucilaginibacter</taxon>
    </lineage>
</organism>
<dbReference type="Pfam" id="PF00578">
    <property type="entry name" value="AhpC-TSA"/>
    <property type="match status" value="1"/>
</dbReference>
<evidence type="ECO:0000313" key="8">
    <source>
        <dbReference type="Proteomes" id="UP000260823"/>
    </source>
</evidence>
<feature type="domain" description="Thioredoxin" evidence="6">
    <location>
        <begin position="251"/>
        <end position="393"/>
    </location>
</feature>
<keyword evidence="5" id="KW-0732">Signal</keyword>
<dbReference type="GO" id="GO:0016209">
    <property type="term" value="F:antioxidant activity"/>
    <property type="evidence" value="ECO:0007669"/>
    <property type="project" value="InterPro"/>
</dbReference>
<dbReference type="Pfam" id="PF14289">
    <property type="entry name" value="DUF4369"/>
    <property type="match status" value="1"/>
</dbReference>
<feature type="signal peptide" evidence="5">
    <location>
        <begin position="1"/>
        <end position="19"/>
    </location>
</feature>
<evidence type="ECO:0000256" key="4">
    <source>
        <dbReference type="ARBA" id="ARBA00023284"/>
    </source>
</evidence>
<dbReference type="PROSITE" id="PS00194">
    <property type="entry name" value="THIOREDOXIN_1"/>
    <property type="match status" value="1"/>
</dbReference>
<evidence type="ECO:0000313" key="7">
    <source>
        <dbReference type="EMBL" id="RFZ82345.1"/>
    </source>
</evidence>
<dbReference type="InterPro" id="IPR013766">
    <property type="entry name" value="Thioredoxin_domain"/>
</dbReference>
<evidence type="ECO:0000256" key="3">
    <source>
        <dbReference type="ARBA" id="ARBA00023157"/>
    </source>
</evidence>
<dbReference type="PANTHER" id="PTHR42852:SF6">
    <property type="entry name" value="THIOL:DISULFIDE INTERCHANGE PROTEIN DSBE"/>
    <property type="match status" value="1"/>
</dbReference>
<accession>A0A3E2NMX2</accession>
<name>A0A3E2NMX2_9SPHI</name>
<gene>
    <name evidence="7" type="ORF">DYU05_17210</name>
</gene>
<dbReference type="AlphaFoldDB" id="A0A3E2NMX2"/>
<evidence type="ECO:0000256" key="1">
    <source>
        <dbReference type="ARBA" id="ARBA00004196"/>
    </source>
</evidence>
<dbReference type="GO" id="GO:0017004">
    <property type="term" value="P:cytochrome complex assembly"/>
    <property type="evidence" value="ECO:0007669"/>
    <property type="project" value="UniProtKB-KW"/>
</dbReference>
<dbReference type="SUPFAM" id="SSF52833">
    <property type="entry name" value="Thioredoxin-like"/>
    <property type="match status" value="1"/>
</dbReference>
<comment type="subcellular location">
    <subcellularLocation>
        <location evidence="1">Cell envelope</location>
    </subcellularLocation>
</comment>
<dbReference type="InterPro" id="IPR017937">
    <property type="entry name" value="Thioredoxin_CS"/>
</dbReference>
<protein>
    <submittedName>
        <fullName evidence="7">AhpC/TSA family protein</fullName>
    </submittedName>
</protein>
<evidence type="ECO:0000259" key="6">
    <source>
        <dbReference type="PROSITE" id="PS51352"/>
    </source>
</evidence>
<dbReference type="Proteomes" id="UP000260823">
    <property type="component" value="Unassembled WGS sequence"/>
</dbReference>
<dbReference type="OrthoDB" id="750178at2"/>
<dbReference type="PROSITE" id="PS51352">
    <property type="entry name" value="THIOREDOXIN_2"/>
    <property type="match status" value="1"/>
</dbReference>
<dbReference type="EMBL" id="QWDE01000003">
    <property type="protein sequence ID" value="RFZ82345.1"/>
    <property type="molecule type" value="Genomic_DNA"/>
</dbReference>
<dbReference type="InterPro" id="IPR025380">
    <property type="entry name" value="DUF4369"/>
</dbReference>